<dbReference type="EMBL" id="CZVW01000008">
    <property type="protein sequence ID" value="CUT00767.1"/>
    <property type="molecule type" value="Genomic_DNA"/>
</dbReference>
<dbReference type="PANTHER" id="PTHR33933">
    <property type="entry name" value="NUCLEOTIDYLTRANSFERASE"/>
    <property type="match status" value="1"/>
</dbReference>
<dbReference type="InterPro" id="IPR052548">
    <property type="entry name" value="Type_VII_TA_antitoxin"/>
</dbReference>
<dbReference type="InterPro" id="IPR043519">
    <property type="entry name" value="NT_sf"/>
</dbReference>
<sequence>MVRKWKWELYLNSIEKLAIEKLKNELLKIDGVVKVILFGSKVRGDFPRKSSIKSGESDIDILIIIEDLSSKDAVIKCVSEIELEYDIVLSPVIYTLKEYETNLKLKSPFFERIENEGISLL</sequence>
<keyword evidence="2" id="KW-0808">Transferase</keyword>
<dbReference type="AlphaFoldDB" id="A0A0P1MXB8"/>
<dbReference type="Gene3D" id="3.30.460.10">
    <property type="entry name" value="Beta Polymerase, domain 2"/>
    <property type="match status" value="1"/>
</dbReference>
<accession>A0A0P1MXB8</accession>
<proteinExistence type="predicted"/>
<dbReference type="Pfam" id="PF18765">
    <property type="entry name" value="Polbeta"/>
    <property type="match status" value="1"/>
</dbReference>
<dbReference type="SUPFAM" id="SSF81301">
    <property type="entry name" value="Nucleotidyltransferase"/>
    <property type="match status" value="1"/>
</dbReference>
<feature type="domain" description="Polymerase beta nucleotidyltransferase" evidence="1">
    <location>
        <begin position="20"/>
        <end position="84"/>
    </location>
</feature>
<gene>
    <name evidence="2" type="ORF">JGI23_00913</name>
</gene>
<organism evidence="2 3">
    <name type="scientific">Candidatus Chryseopegocella kryptomonas</name>
    <dbReference type="NCBI Taxonomy" id="1633643"/>
    <lineage>
        <taxon>Bacteria</taxon>
        <taxon>Pseudomonadati</taxon>
        <taxon>Candidatus Kryptoniota</taxon>
        <taxon>Candidatus Chryseopegocella</taxon>
    </lineage>
</organism>
<name>A0A0P1MXB8_9BACT</name>
<evidence type="ECO:0000313" key="2">
    <source>
        <dbReference type="EMBL" id="CUT00767.1"/>
    </source>
</evidence>
<dbReference type="Proteomes" id="UP000199197">
    <property type="component" value="Unassembled WGS sequence"/>
</dbReference>
<protein>
    <submittedName>
        <fullName evidence="2">Nucleotidyltransferase domain-containing protein</fullName>
    </submittedName>
</protein>
<dbReference type="GO" id="GO:0016740">
    <property type="term" value="F:transferase activity"/>
    <property type="evidence" value="ECO:0007669"/>
    <property type="project" value="UniProtKB-KW"/>
</dbReference>
<dbReference type="PANTHER" id="PTHR33933:SF1">
    <property type="entry name" value="PROTEIN ADENYLYLTRANSFERASE MNTA-RELATED"/>
    <property type="match status" value="1"/>
</dbReference>
<evidence type="ECO:0000313" key="3">
    <source>
        <dbReference type="Proteomes" id="UP000199197"/>
    </source>
</evidence>
<dbReference type="InterPro" id="IPR041633">
    <property type="entry name" value="Polbeta"/>
</dbReference>
<keyword evidence="3" id="KW-1185">Reference proteome</keyword>
<evidence type="ECO:0000259" key="1">
    <source>
        <dbReference type="Pfam" id="PF18765"/>
    </source>
</evidence>
<reference evidence="3" key="1">
    <citation type="submission" date="2015-11" db="EMBL/GenBank/DDBJ databases">
        <authorList>
            <person name="Varghese N."/>
        </authorList>
    </citation>
    <scope>NUCLEOTIDE SEQUENCE [LARGE SCALE GENOMIC DNA]</scope>
    <source>
        <strain evidence="3">JGI-23</strain>
    </source>
</reference>